<name>A0AAU8JFL3_9CYAN</name>
<organism evidence="2">
    <name type="scientific">Planktothricoides raciborskii GIHE-MW2</name>
    <dbReference type="NCBI Taxonomy" id="2792601"/>
    <lineage>
        <taxon>Bacteria</taxon>
        <taxon>Bacillati</taxon>
        <taxon>Cyanobacteriota</taxon>
        <taxon>Cyanophyceae</taxon>
        <taxon>Oscillatoriophycideae</taxon>
        <taxon>Oscillatoriales</taxon>
        <taxon>Oscillatoriaceae</taxon>
        <taxon>Planktothricoides</taxon>
    </lineage>
</organism>
<evidence type="ECO:0000313" key="2">
    <source>
        <dbReference type="EMBL" id="XCM37604.1"/>
    </source>
</evidence>
<feature type="region of interest" description="Disordered" evidence="1">
    <location>
        <begin position="1"/>
        <end position="25"/>
    </location>
</feature>
<evidence type="ECO:0000256" key="1">
    <source>
        <dbReference type="SAM" id="MobiDB-lite"/>
    </source>
</evidence>
<gene>
    <name evidence="2" type="ORF">ABWT76_000374</name>
</gene>
<dbReference type="EMBL" id="CP159837">
    <property type="protein sequence ID" value="XCM37604.1"/>
    <property type="molecule type" value="Genomic_DNA"/>
</dbReference>
<sequence>MTYLHTKSTKTLQNSGGTEGILPPQSDSRLWIRNAIALGWGQTLVQCEEMTFSPDFVAIARAQFSPRVNHKYL</sequence>
<dbReference type="RefSeq" id="WP_354635557.1">
    <property type="nucleotide sequence ID" value="NZ_CP159837.1"/>
</dbReference>
<feature type="compositionally biased region" description="Polar residues" evidence="1">
    <location>
        <begin position="1"/>
        <end position="16"/>
    </location>
</feature>
<reference evidence="2" key="1">
    <citation type="submission" date="2024-07" db="EMBL/GenBank/DDBJ databases">
        <authorList>
            <person name="Kim Y.J."/>
            <person name="Jeong J.Y."/>
        </authorList>
    </citation>
    <scope>NUCLEOTIDE SEQUENCE</scope>
    <source>
        <strain evidence="2">GIHE-MW2</strain>
    </source>
</reference>
<proteinExistence type="predicted"/>
<accession>A0AAU8JFL3</accession>
<dbReference type="AlphaFoldDB" id="A0AAU8JFL3"/>
<protein>
    <submittedName>
        <fullName evidence="2">Uncharacterized protein</fullName>
    </submittedName>
</protein>